<feature type="transmembrane region" description="Helical" evidence="2">
    <location>
        <begin position="28"/>
        <end position="57"/>
    </location>
</feature>
<evidence type="ECO:0000256" key="2">
    <source>
        <dbReference type="SAM" id="Phobius"/>
    </source>
</evidence>
<dbReference type="GeneID" id="93963852"/>
<accession>A0A448AIX8</accession>
<evidence type="ECO:0000259" key="3">
    <source>
        <dbReference type="Pfam" id="PF11611"/>
    </source>
</evidence>
<dbReference type="Gene3D" id="2.60.40.1240">
    <property type="match status" value="1"/>
</dbReference>
<organism evidence="4 5">
    <name type="scientific">Streptococcus anginosus</name>
    <dbReference type="NCBI Taxonomy" id="1328"/>
    <lineage>
        <taxon>Bacteria</taxon>
        <taxon>Bacillati</taxon>
        <taxon>Bacillota</taxon>
        <taxon>Bacilli</taxon>
        <taxon>Lactobacillales</taxon>
        <taxon>Streptococcaceae</taxon>
        <taxon>Streptococcus</taxon>
        <taxon>Streptococcus anginosus group</taxon>
    </lineage>
</organism>
<evidence type="ECO:0000313" key="4">
    <source>
        <dbReference type="EMBL" id="VED98361.1"/>
    </source>
</evidence>
<evidence type="ECO:0000256" key="1">
    <source>
        <dbReference type="ARBA" id="ARBA00022729"/>
    </source>
</evidence>
<dbReference type="Proteomes" id="UP000278419">
    <property type="component" value="Chromosome"/>
</dbReference>
<keyword evidence="1" id="KW-0732">Signal</keyword>
<keyword evidence="2" id="KW-0472">Membrane</keyword>
<dbReference type="AlphaFoldDB" id="A0A448AIX8"/>
<dbReference type="RefSeq" id="WP_003032983.1">
    <property type="nucleotide sequence ID" value="NZ_AP018548.1"/>
</dbReference>
<keyword evidence="2" id="KW-0812">Transmembrane</keyword>
<dbReference type="InterPro" id="IPR029051">
    <property type="entry name" value="DUF4352"/>
</dbReference>
<evidence type="ECO:0000313" key="5">
    <source>
        <dbReference type="Proteomes" id="UP000278419"/>
    </source>
</evidence>
<sequence>MEEQVPHEITTPDGHVYRLKQPLYKQPLFWTTIISCVMLFCITLMVAGLSIVNLAFLGHGTRTEIYQDNYKHHRLGDSVRFENGLKVTVQYIHVDSKERMEGQATGAMITAKVIIENTSSEKLPLNVYDFDLQDEMGESYVMDDDIFEVNKIKEELVAGEKVEWKLMYDGEDGSQQSYTLTYDNVKWGETKSVKF</sequence>
<protein>
    <submittedName>
        <fullName evidence="4">ATPase</fullName>
    </submittedName>
</protein>
<gene>
    <name evidence="4" type="ORF">NCTC10713_01324</name>
</gene>
<dbReference type="InterPro" id="IPR029050">
    <property type="entry name" value="Immunoprotect_excell_Ig-like"/>
</dbReference>
<dbReference type="Pfam" id="PF11611">
    <property type="entry name" value="DUF4352"/>
    <property type="match status" value="1"/>
</dbReference>
<name>A0A448AIX8_STRAP</name>
<proteinExistence type="predicted"/>
<dbReference type="EMBL" id="LR134283">
    <property type="protein sequence ID" value="VED98361.1"/>
    <property type="molecule type" value="Genomic_DNA"/>
</dbReference>
<feature type="domain" description="DUF4352" evidence="3">
    <location>
        <begin position="74"/>
        <end position="190"/>
    </location>
</feature>
<reference evidence="4 5" key="1">
    <citation type="submission" date="2018-12" db="EMBL/GenBank/DDBJ databases">
        <authorList>
            <consortium name="Pathogen Informatics"/>
        </authorList>
    </citation>
    <scope>NUCLEOTIDE SEQUENCE [LARGE SCALE GENOMIC DNA]</scope>
    <source>
        <strain evidence="4 5">NCTC10713</strain>
    </source>
</reference>
<keyword evidence="2" id="KW-1133">Transmembrane helix</keyword>